<protein>
    <recommendedName>
        <fullName evidence="2 3">BACON domain-containing protein</fullName>
    </recommendedName>
</protein>
<name>A0A0F3GYC8_9BACT</name>
<dbReference type="InterPro" id="IPR013517">
    <property type="entry name" value="FG-GAP"/>
</dbReference>
<dbReference type="Pfam" id="PF01839">
    <property type="entry name" value="FG-GAP"/>
    <property type="match status" value="1"/>
</dbReference>
<dbReference type="Gene3D" id="2.40.128.340">
    <property type="match status" value="1"/>
</dbReference>
<evidence type="ECO:0000313" key="4">
    <source>
        <dbReference type="EMBL" id="KJU86875.1"/>
    </source>
</evidence>
<keyword evidence="1" id="KW-0732">Signal</keyword>
<dbReference type="CDD" id="cd14948">
    <property type="entry name" value="BACON"/>
    <property type="match status" value="3"/>
</dbReference>
<dbReference type="Pfam" id="PF13517">
    <property type="entry name" value="FG-GAP_3"/>
    <property type="match status" value="2"/>
</dbReference>
<sequence length="720" mass="74985">MANTGCTWTASSNVGWITISSGSSGSGNGSVGYTVAANTATSSRTGTMTIAGQSFTVTQAAATPTCTSYTISPTSNNFTSNGGAGSVSVTANTGCAWTASSSQGWIVVTSGSSGSGNGTVAYNVAQNTATSPRTGTMTIAGQTFTVTQAAATACVSTITPTSKQFLAAGGSGSVNISTTSDCKWTATGNDNWITITSNSSGSGNATVNYAVAENTSAARTGTMTIAGQTFTVTQSGPDCATGMSISPTSKNFASNGGSDTVSVTTPGGSCQWGATSNAAWISITSGDAGTGSGKVSYAVSANTATSKRTGTMTIAGQTFTVTQDAQLGKVHLTVEIKGSGSVSVSSGTLDWNSDGTTGIGSYDKDTMVILTAEASLGSTIKGWTGCDQNVGSGQCMVTLDVDKTVTVEFRLPRTSEYDFNGDGNSDVLWRDADTGDIFIWLMNGKSIKSDSNYIARNVGTDWDIKAAGDFNGDGRADLLWQDKVSGDVYVYIMDGTNKIDEGYAVKGMPKEWEVKAIGDFNGDGKADIMWRDSNLGDVYVWLMNGKTIAPYGDGGSGYLSRGMLGSWEIKVIADLNGDKKSDVVWQNNETGDIFVWLMDGLTKLEQDYVAKGIPVSWQIKTVADFNGDGKADILWNETQSNDYALWLMNGLEISGGGYVAKAMPSAWQVVKTGDYNGDGKADIVWKNSTNGDVYLFLMDGTKKASEGYIAQGMPNNWETR</sequence>
<reference evidence="4 5" key="1">
    <citation type="submission" date="2015-02" db="EMBL/GenBank/DDBJ databases">
        <title>Single-cell genomics of uncultivated deep-branching MTB reveals a conserved set of magnetosome genes.</title>
        <authorList>
            <person name="Kolinko S."/>
            <person name="Richter M."/>
            <person name="Glockner F.O."/>
            <person name="Brachmann A."/>
            <person name="Schuler D."/>
        </authorList>
    </citation>
    <scope>NUCLEOTIDE SEQUENCE [LARGE SCALE GENOMIC DNA]</scope>
    <source>
        <strain evidence="4">TM-1</strain>
    </source>
</reference>
<proteinExistence type="predicted"/>
<evidence type="ECO:0000256" key="1">
    <source>
        <dbReference type="ARBA" id="ARBA00022729"/>
    </source>
</evidence>
<dbReference type="PATRIC" id="fig|29290.4.peg.1225"/>
<dbReference type="InterPro" id="IPR028994">
    <property type="entry name" value="Integrin_alpha_N"/>
</dbReference>
<accession>A0A0F3GYC8</accession>
<dbReference type="SUPFAM" id="SSF69318">
    <property type="entry name" value="Integrin alpha N-terminal domain"/>
    <property type="match status" value="2"/>
</dbReference>
<feature type="domain" description="BACON" evidence="3">
    <location>
        <begin position="70"/>
        <end position="154"/>
    </location>
</feature>
<dbReference type="Gene3D" id="2.130.10.130">
    <property type="entry name" value="Integrin alpha, N-terminal"/>
    <property type="match status" value="1"/>
</dbReference>
<dbReference type="Pfam" id="PF19190">
    <property type="entry name" value="BACON_2"/>
    <property type="match status" value="2"/>
</dbReference>
<dbReference type="InterPro" id="IPR024361">
    <property type="entry name" value="BACON"/>
</dbReference>
<evidence type="ECO:0000259" key="3">
    <source>
        <dbReference type="Pfam" id="PF19190"/>
    </source>
</evidence>
<feature type="domain" description="BACON" evidence="2">
    <location>
        <begin position="8"/>
        <end position="60"/>
    </location>
</feature>
<dbReference type="Proteomes" id="UP000033423">
    <property type="component" value="Unassembled WGS sequence"/>
</dbReference>
<evidence type="ECO:0000313" key="5">
    <source>
        <dbReference type="Proteomes" id="UP000033423"/>
    </source>
</evidence>
<evidence type="ECO:0000259" key="2">
    <source>
        <dbReference type="Pfam" id="PF13004"/>
    </source>
</evidence>
<gene>
    <name evidence="4" type="ORF">MBAV_000931</name>
</gene>
<dbReference type="InterPro" id="IPR013783">
    <property type="entry name" value="Ig-like_fold"/>
</dbReference>
<dbReference type="AlphaFoldDB" id="A0A0F3GYC8"/>
<dbReference type="EMBL" id="LACI01000422">
    <property type="protein sequence ID" value="KJU86875.1"/>
    <property type="molecule type" value="Genomic_DNA"/>
</dbReference>
<feature type="domain" description="BACON" evidence="2">
    <location>
        <begin position="184"/>
        <end position="234"/>
    </location>
</feature>
<keyword evidence="5" id="KW-1185">Reference proteome</keyword>
<feature type="domain" description="BACON" evidence="3">
    <location>
        <begin position="243"/>
        <end position="323"/>
    </location>
</feature>
<dbReference type="PANTHER" id="PTHR46580">
    <property type="entry name" value="SENSOR KINASE-RELATED"/>
    <property type="match status" value="1"/>
</dbReference>
<comment type="caution">
    <text evidence="4">The sequence shown here is derived from an EMBL/GenBank/DDBJ whole genome shotgun (WGS) entry which is preliminary data.</text>
</comment>
<dbReference type="Gene3D" id="2.60.40.10">
    <property type="entry name" value="Immunoglobulins"/>
    <property type="match status" value="4"/>
</dbReference>
<dbReference type="PANTHER" id="PTHR46580:SF2">
    <property type="entry name" value="MAM DOMAIN-CONTAINING PROTEIN"/>
    <property type="match status" value="1"/>
</dbReference>
<dbReference type="Pfam" id="PF13004">
    <property type="entry name" value="BACON"/>
    <property type="match status" value="2"/>
</dbReference>
<organism evidence="4 5">
    <name type="scientific">Candidatus Magnetobacterium bavaricum</name>
    <dbReference type="NCBI Taxonomy" id="29290"/>
    <lineage>
        <taxon>Bacteria</taxon>
        <taxon>Pseudomonadati</taxon>
        <taxon>Nitrospirota</taxon>
        <taxon>Thermodesulfovibrionia</taxon>
        <taxon>Thermodesulfovibrionales</taxon>
        <taxon>Candidatus Magnetobacteriaceae</taxon>
        <taxon>Candidatus Magnetobacterium</taxon>
    </lineage>
</organism>